<dbReference type="Gene3D" id="1.10.510.10">
    <property type="entry name" value="Transferase(Phosphotransferase) domain 1"/>
    <property type="match status" value="1"/>
</dbReference>
<dbReference type="OrthoDB" id="820708at2"/>
<dbReference type="EMBL" id="CP022572">
    <property type="protein sequence ID" value="AZU64939.1"/>
    <property type="molecule type" value="Genomic_DNA"/>
</dbReference>
<dbReference type="Proteomes" id="UP000282892">
    <property type="component" value="Chromosome"/>
</dbReference>
<dbReference type="SUPFAM" id="SSF56112">
    <property type="entry name" value="Protein kinase-like (PK-like)"/>
    <property type="match status" value="2"/>
</dbReference>
<dbReference type="PANTHER" id="PTHR37171:SF1">
    <property type="entry name" value="SERINE_THREONINE-PROTEIN KINASE YRZF-RELATED"/>
    <property type="match status" value="1"/>
</dbReference>
<evidence type="ECO:0000313" key="1">
    <source>
        <dbReference type="EMBL" id="AZU64939.1"/>
    </source>
</evidence>
<dbReference type="AlphaFoldDB" id="A0A3Q9R0R3"/>
<dbReference type="PANTHER" id="PTHR37171">
    <property type="entry name" value="SERINE/THREONINE-PROTEIN KINASE YRZF-RELATED"/>
    <property type="match status" value="1"/>
</dbReference>
<sequence length="387" mass="44148">MKITKGEKTLEIDNPTDYPLIGIGTQGAVFKLSEEKCVKIYEDPVQAKMEAEALLAGQQLSSFPKIYESGENYVVMEYLQGVTLKEYLKNASYIPKSIVRGLLTILQEFKKAGFTMVDAPLRHIIVLKNKKLKAIDHVNAFKRDHPVPLKLLRDLKIILLKDAFLSQAKKLEPDTVREWENYFRRNKFDFRTALINSGGSGESVKVSHIDAQNLIGKGHQGAVFRISETKCVKIYSKTNHAEQEQEVLLSGKELPFIPKVYETGENYVVMEFLDGPDLNTFLKKQTKLSEAITRQLLEMLTQMKKFGFKQIDAPLRHIIITKNGFKMVDHVYAFVREQELPLELFLNLHERGFLGTFLEHVKVMDPETYKTWTKIPIPLDGKGTAAT</sequence>
<gene>
    <name evidence="1" type="ORF">CHR53_11560</name>
</gene>
<evidence type="ECO:0008006" key="3">
    <source>
        <dbReference type="Google" id="ProtNLM"/>
    </source>
</evidence>
<evidence type="ECO:0000313" key="2">
    <source>
        <dbReference type="Proteomes" id="UP000282892"/>
    </source>
</evidence>
<accession>A0A3Q9R0R3</accession>
<dbReference type="STRING" id="1193713.GCA_001636315_04737"/>
<dbReference type="KEGG" id="nmk:CHR53_11560"/>
<proteinExistence type="predicted"/>
<reference evidence="1 2" key="1">
    <citation type="submission" date="2017-07" db="EMBL/GenBank/DDBJ databases">
        <title>The complete genome sequence of Bacillus mesonae strain H20-5, an efficient strain improving plant abiotic stress resistance.</title>
        <authorList>
            <person name="Kim S.Y."/>
            <person name="Song H."/>
            <person name="Sang M.K."/>
            <person name="Weon H.-Y."/>
            <person name="Song J."/>
        </authorList>
    </citation>
    <scope>NUCLEOTIDE SEQUENCE [LARGE SCALE GENOMIC DNA]</scope>
    <source>
        <strain evidence="1 2">H20-5</strain>
    </source>
</reference>
<keyword evidence="2" id="KW-1185">Reference proteome</keyword>
<organism evidence="1 2">
    <name type="scientific">Neobacillus mesonae</name>
    <dbReference type="NCBI Taxonomy" id="1193713"/>
    <lineage>
        <taxon>Bacteria</taxon>
        <taxon>Bacillati</taxon>
        <taxon>Bacillota</taxon>
        <taxon>Bacilli</taxon>
        <taxon>Bacillales</taxon>
        <taxon>Bacillaceae</taxon>
        <taxon>Neobacillus</taxon>
    </lineage>
</organism>
<protein>
    <recommendedName>
        <fullName evidence="3">Serine/threonine protein kinase</fullName>
    </recommendedName>
</protein>
<dbReference type="InterPro" id="IPR011009">
    <property type="entry name" value="Kinase-like_dom_sf"/>
</dbReference>
<name>A0A3Q9R0R3_9BACI</name>
<dbReference type="InterPro" id="IPR052396">
    <property type="entry name" value="Meiotic_Drive_Suppr_Kinase"/>
</dbReference>